<keyword evidence="1" id="KW-0812">Transmembrane</keyword>
<organism evidence="2 3">
    <name type="scientific">Aldrovandia affinis</name>
    <dbReference type="NCBI Taxonomy" id="143900"/>
    <lineage>
        <taxon>Eukaryota</taxon>
        <taxon>Metazoa</taxon>
        <taxon>Chordata</taxon>
        <taxon>Craniata</taxon>
        <taxon>Vertebrata</taxon>
        <taxon>Euteleostomi</taxon>
        <taxon>Actinopterygii</taxon>
        <taxon>Neopterygii</taxon>
        <taxon>Teleostei</taxon>
        <taxon>Notacanthiformes</taxon>
        <taxon>Halosauridae</taxon>
        <taxon>Aldrovandia</taxon>
    </lineage>
</organism>
<name>A0AAD7T786_9TELE</name>
<protein>
    <submittedName>
        <fullName evidence="2">Uncharacterized protein</fullName>
    </submittedName>
</protein>
<dbReference type="SUPFAM" id="SSF81321">
    <property type="entry name" value="Family A G protein-coupled receptor-like"/>
    <property type="match status" value="1"/>
</dbReference>
<dbReference type="Proteomes" id="UP001221898">
    <property type="component" value="Unassembled WGS sequence"/>
</dbReference>
<evidence type="ECO:0000313" key="3">
    <source>
        <dbReference type="Proteomes" id="UP001221898"/>
    </source>
</evidence>
<keyword evidence="1" id="KW-0472">Membrane</keyword>
<comment type="caution">
    <text evidence="2">The sequence shown here is derived from an EMBL/GenBank/DDBJ whole genome shotgun (WGS) entry which is preliminary data.</text>
</comment>
<dbReference type="EMBL" id="JAINUG010000010">
    <property type="protein sequence ID" value="KAJ8415203.1"/>
    <property type="molecule type" value="Genomic_DNA"/>
</dbReference>
<proteinExistence type="predicted"/>
<sequence>MISSSCTTVLYLWKHVRRMQVTPNSSFSSPRLQSQWRVTITGIIQAVLYLFCSLWFILTYLLLIFKPDFDGDGHILCTVICLFSFGTNINMGFGQTLFRQRGAYLWNRAVQIPQLCGFNRA</sequence>
<keyword evidence="3" id="KW-1185">Reference proteome</keyword>
<evidence type="ECO:0000313" key="2">
    <source>
        <dbReference type="EMBL" id="KAJ8415203.1"/>
    </source>
</evidence>
<evidence type="ECO:0000256" key="1">
    <source>
        <dbReference type="SAM" id="Phobius"/>
    </source>
</evidence>
<reference evidence="2" key="1">
    <citation type="journal article" date="2023" name="Science">
        <title>Genome structures resolve the early diversification of teleost fishes.</title>
        <authorList>
            <person name="Parey E."/>
            <person name="Louis A."/>
            <person name="Montfort J."/>
            <person name="Bouchez O."/>
            <person name="Roques C."/>
            <person name="Iampietro C."/>
            <person name="Lluch J."/>
            <person name="Castinel A."/>
            <person name="Donnadieu C."/>
            <person name="Desvignes T."/>
            <person name="Floi Bucao C."/>
            <person name="Jouanno E."/>
            <person name="Wen M."/>
            <person name="Mejri S."/>
            <person name="Dirks R."/>
            <person name="Jansen H."/>
            <person name="Henkel C."/>
            <person name="Chen W.J."/>
            <person name="Zahm M."/>
            <person name="Cabau C."/>
            <person name="Klopp C."/>
            <person name="Thompson A.W."/>
            <person name="Robinson-Rechavi M."/>
            <person name="Braasch I."/>
            <person name="Lecointre G."/>
            <person name="Bobe J."/>
            <person name="Postlethwait J.H."/>
            <person name="Berthelot C."/>
            <person name="Roest Crollius H."/>
            <person name="Guiguen Y."/>
        </authorList>
    </citation>
    <scope>NUCLEOTIDE SEQUENCE</scope>
    <source>
        <strain evidence="2">NC1722</strain>
    </source>
</reference>
<feature type="transmembrane region" description="Helical" evidence="1">
    <location>
        <begin position="38"/>
        <end position="61"/>
    </location>
</feature>
<gene>
    <name evidence="2" type="ORF">AAFF_G00009010</name>
</gene>
<keyword evidence="1" id="KW-1133">Transmembrane helix</keyword>
<dbReference type="AlphaFoldDB" id="A0AAD7T786"/>
<dbReference type="Gene3D" id="1.20.1070.10">
    <property type="entry name" value="Rhodopsin 7-helix transmembrane proteins"/>
    <property type="match status" value="1"/>
</dbReference>
<feature type="transmembrane region" description="Helical" evidence="1">
    <location>
        <begin position="73"/>
        <end position="93"/>
    </location>
</feature>
<accession>A0AAD7T786</accession>